<dbReference type="Proteomes" id="UP000663918">
    <property type="component" value="Chromosome"/>
</dbReference>
<reference evidence="1" key="1">
    <citation type="submission" date="2020-09" db="EMBL/GenBank/DDBJ databases">
        <title>Brevundimonas sp. LVF2 isolated from a puddle in Goettingen, Germany.</title>
        <authorList>
            <person name="Friedrich I."/>
            <person name="Klassen A."/>
            <person name="Hannes N."/>
            <person name="Schneider D."/>
            <person name="Hertel R."/>
            <person name="Daniel R."/>
        </authorList>
    </citation>
    <scope>NUCLEOTIDE SEQUENCE</scope>
    <source>
        <strain evidence="1">LVF2</strain>
    </source>
</reference>
<dbReference type="RefSeq" id="WP_207932506.1">
    <property type="nucleotide sequence ID" value="NZ_CP062222.1"/>
</dbReference>
<organism evidence="1 2">
    <name type="scientific">Brevundimonas goettingensis</name>
    <dbReference type="NCBI Taxonomy" id="2774190"/>
    <lineage>
        <taxon>Bacteria</taxon>
        <taxon>Pseudomonadati</taxon>
        <taxon>Pseudomonadota</taxon>
        <taxon>Alphaproteobacteria</taxon>
        <taxon>Caulobacterales</taxon>
        <taxon>Caulobacteraceae</taxon>
        <taxon>Brevundimonas</taxon>
    </lineage>
</organism>
<dbReference type="EMBL" id="CP062222">
    <property type="protein sequence ID" value="QTC93236.1"/>
    <property type="molecule type" value="Genomic_DNA"/>
</dbReference>
<protein>
    <submittedName>
        <fullName evidence="1">Septum formation initiator family protein</fullName>
    </submittedName>
</protein>
<accession>A0A975GX16</accession>
<sequence>MKPYSLSAFLLLLFAYLGVQAMTGERGLLSGHARDALLAEREAQLTELSQKRADLEVRARYLRTNSLSRDLLEERARVVLGFADPRDYVVHVSASAAPSTKVMAS</sequence>
<name>A0A975GX16_9CAUL</name>
<dbReference type="InterPro" id="IPR007060">
    <property type="entry name" value="FtsL/DivIC"/>
</dbReference>
<dbReference type="KEGG" id="bgoe:IFJ75_06730"/>
<dbReference type="Pfam" id="PF04977">
    <property type="entry name" value="DivIC"/>
    <property type="match status" value="1"/>
</dbReference>
<dbReference type="AlphaFoldDB" id="A0A975GX16"/>
<evidence type="ECO:0000313" key="1">
    <source>
        <dbReference type="EMBL" id="QTC93236.1"/>
    </source>
</evidence>
<evidence type="ECO:0000313" key="2">
    <source>
        <dbReference type="Proteomes" id="UP000663918"/>
    </source>
</evidence>
<proteinExistence type="predicted"/>
<gene>
    <name evidence="1" type="ORF">IFJ75_06730</name>
</gene>
<keyword evidence="2" id="KW-1185">Reference proteome</keyword>